<name>H0EKH3_GLAL7</name>
<comment type="caution">
    <text evidence="2">The sequence shown here is derived from an EMBL/GenBank/DDBJ whole genome shotgun (WGS) entry which is preliminary data.</text>
</comment>
<keyword evidence="3" id="KW-1185">Reference proteome</keyword>
<dbReference type="EMBL" id="AGUE01000069">
    <property type="protein sequence ID" value="EHL00953.1"/>
    <property type="molecule type" value="Genomic_DNA"/>
</dbReference>
<organism evidence="2 3">
    <name type="scientific">Glarea lozoyensis (strain ATCC 74030 / MF5533)</name>
    <dbReference type="NCBI Taxonomy" id="1104152"/>
    <lineage>
        <taxon>Eukaryota</taxon>
        <taxon>Fungi</taxon>
        <taxon>Dikarya</taxon>
        <taxon>Ascomycota</taxon>
        <taxon>Pezizomycotina</taxon>
        <taxon>Leotiomycetes</taxon>
        <taxon>Helotiales</taxon>
        <taxon>Helotiaceae</taxon>
        <taxon>Glarea</taxon>
    </lineage>
</organism>
<dbReference type="AlphaFoldDB" id="H0EKH3"/>
<proteinExistence type="predicted"/>
<protein>
    <submittedName>
        <fullName evidence="2">Uncharacterized protein</fullName>
    </submittedName>
</protein>
<accession>H0EKH3</accession>
<sequence length="163" mass="18101">MSNTVELCDRTPDIEAQRASHATQGGTASVEPARRSDIDDSQKVLDQFSQIVSTTTVSLMSDFENTQKRLGVLLFLDYDRNTQEINRVYSTLLTSRVPPSSRTDIGIATELYYKIDDLSMETLRAVLDLNRHETEEFATAYAAVLVVFVGASIDSEDTGNKVD</sequence>
<evidence type="ECO:0000256" key="1">
    <source>
        <dbReference type="SAM" id="MobiDB-lite"/>
    </source>
</evidence>
<feature type="region of interest" description="Disordered" evidence="1">
    <location>
        <begin position="17"/>
        <end position="36"/>
    </location>
</feature>
<evidence type="ECO:0000313" key="3">
    <source>
        <dbReference type="Proteomes" id="UP000005446"/>
    </source>
</evidence>
<dbReference type="Proteomes" id="UP000005446">
    <property type="component" value="Unassembled WGS sequence"/>
</dbReference>
<dbReference type="OrthoDB" id="3546297at2759"/>
<dbReference type="InParanoid" id="H0EKH3"/>
<dbReference type="HOGENOM" id="CLU_1627208_0_0_1"/>
<evidence type="ECO:0000313" key="2">
    <source>
        <dbReference type="EMBL" id="EHL00953.1"/>
    </source>
</evidence>
<reference evidence="2 3" key="1">
    <citation type="journal article" date="2012" name="Eukaryot. Cell">
        <title>Genome sequence of the fungus Glarea lozoyensis: the first genome sequence of a species from the Helotiaceae family.</title>
        <authorList>
            <person name="Youssar L."/>
            <person name="Gruening B.A."/>
            <person name="Erxleben A."/>
            <person name="Guenther S."/>
            <person name="Huettel W."/>
        </authorList>
    </citation>
    <scope>NUCLEOTIDE SEQUENCE [LARGE SCALE GENOMIC DNA]</scope>
    <source>
        <strain evidence="3">ATCC 74030 / MF5533</strain>
    </source>
</reference>
<gene>
    <name evidence="2" type="ORF">M7I_3071</name>
</gene>